<dbReference type="InterPro" id="IPR036770">
    <property type="entry name" value="Ankyrin_rpt-contain_sf"/>
</dbReference>
<dbReference type="AlphaFoldDB" id="A0A6P8IQB8"/>
<gene>
    <name evidence="4" type="primary">LOC116303672</name>
</gene>
<sequence>MQRRRKISLQEHFFAKDKSLDDISECEDLHGAIGTIKEEDGEEETERKANSGDESNKDQDMPFLHKVVAEGDIQVLSKMIESGADINVCDSDGWPPLNTAIRQGKTECAALLLKHGAGDFFFQRQKEQYVQRLQTSKRTRRRSHWM</sequence>
<feature type="repeat" description="ANK" evidence="1">
    <location>
        <begin position="59"/>
        <end position="91"/>
    </location>
</feature>
<dbReference type="SUPFAM" id="SSF48403">
    <property type="entry name" value="Ankyrin repeat"/>
    <property type="match status" value="1"/>
</dbReference>
<keyword evidence="3" id="KW-1185">Reference proteome</keyword>
<evidence type="ECO:0000256" key="2">
    <source>
        <dbReference type="SAM" id="MobiDB-lite"/>
    </source>
</evidence>
<dbReference type="PANTHER" id="PTHR46899">
    <property type="entry name" value="PROTEIN PHOSPHATASE 1 REGULATORY SUBUNIT 27"/>
    <property type="match status" value="1"/>
</dbReference>
<feature type="repeat" description="ANK" evidence="1">
    <location>
        <begin position="92"/>
        <end position="117"/>
    </location>
</feature>
<reference evidence="4" key="1">
    <citation type="submission" date="2025-08" db="UniProtKB">
        <authorList>
            <consortium name="RefSeq"/>
        </authorList>
    </citation>
    <scope>IDENTIFICATION</scope>
    <source>
        <tissue evidence="4">Tentacle</tissue>
    </source>
</reference>
<accession>A0A6P8IQB8</accession>
<dbReference type="RefSeq" id="XP_031569114.1">
    <property type="nucleotide sequence ID" value="XM_031713254.1"/>
</dbReference>
<dbReference type="InterPro" id="IPR002110">
    <property type="entry name" value="Ankyrin_rpt"/>
</dbReference>
<evidence type="ECO:0000313" key="4">
    <source>
        <dbReference type="RefSeq" id="XP_031569114.1"/>
    </source>
</evidence>
<protein>
    <submittedName>
        <fullName evidence="4">Ankyrin repeat domain-containing protein EMB506, chloroplastic-like</fullName>
    </submittedName>
</protein>
<dbReference type="KEGG" id="aten:116303672"/>
<dbReference type="Pfam" id="PF13637">
    <property type="entry name" value="Ank_4"/>
    <property type="match status" value="1"/>
</dbReference>
<dbReference type="PROSITE" id="PS50088">
    <property type="entry name" value="ANK_REPEAT"/>
    <property type="match status" value="2"/>
</dbReference>
<dbReference type="Gene3D" id="1.25.40.20">
    <property type="entry name" value="Ankyrin repeat-containing domain"/>
    <property type="match status" value="1"/>
</dbReference>
<dbReference type="Proteomes" id="UP000515163">
    <property type="component" value="Unplaced"/>
</dbReference>
<evidence type="ECO:0000313" key="3">
    <source>
        <dbReference type="Proteomes" id="UP000515163"/>
    </source>
</evidence>
<dbReference type="SMART" id="SM00248">
    <property type="entry name" value="ANK"/>
    <property type="match status" value="2"/>
</dbReference>
<organism evidence="3 4">
    <name type="scientific">Actinia tenebrosa</name>
    <name type="common">Australian red waratah sea anemone</name>
    <dbReference type="NCBI Taxonomy" id="6105"/>
    <lineage>
        <taxon>Eukaryota</taxon>
        <taxon>Metazoa</taxon>
        <taxon>Cnidaria</taxon>
        <taxon>Anthozoa</taxon>
        <taxon>Hexacorallia</taxon>
        <taxon>Actiniaria</taxon>
        <taxon>Actiniidae</taxon>
        <taxon>Actinia</taxon>
    </lineage>
</organism>
<dbReference type="InterPro" id="IPR053080">
    <property type="entry name" value="PP1_regulatory_subunit_27"/>
</dbReference>
<dbReference type="PROSITE" id="PS50297">
    <property type="entry name" value="ANK_REP_REGION"/>
    <property type="match status" value="1"/>
</dbReference>
<keyword evidence="1" id="KW-0040">ANK repeat</keyword>
<proteinExistence type="predicted"/>
<dbReference type="OrthoDB" id="5314041at2759"/>
<dbReference type="PANTHER" id="PTHR46899:SF3">
    <property type="entry name" value="PROTEIN PHOSPHATASE 1 REGULATORY SUBUNIT 27"/>
    <property type="match status" value="1"/>
</dbReference>
<dbReference type="InParanoid" id="A0A6P8IQB8"/>
<feature type="region of interest" description="Disordered" evidence="2">
    <location>
        <begin position="33"/>
        <end position="62"/>
    </location>
</feature>
<evidence type="ECO:0000256" key="1">
    <source>
        <dbReference type="PROSITE-ProRule" id="PRU00023"/>
    </source>
</evidence>
<dbReference type="GeneID" id="116303672"/>
<name>A0A6P8IQB8_ACTTE</name>
<feature type="compositionally biased region" description="Basic and acidic residues" evidence="2">
    <location>
        <begin position="45"/>
        <end position="60"/>
    </location>
</feature>